<evidence type="ECO:0000313" key="2">
    <source>
        <dbReference type="EMBL" id="CAG5072746.1"/>
    </source>
</evidence>
<comment type="caution">
    <text evidence="2">The sequence shown here is derived from an EMBL/GenBank/DDBJ whole genome shotgun (WGS) entry which is preliminary data.</text>
</comment>
<feature type="non-terminal residue" evidence="2">
    <location>
        <position position="71"/>
    </location>
</feature>
<evidence type="ECO:0000313" key="3">
    <source>
        <dbReference type="Proteomes" id="UP000786811"/>
    </source>
</evidence>
<sequence length="71" mass="7440">MGIKIGPQKLILKVLNSIKLPNSIPNETGIIQVNSDINSLQQSCITSQPVTSTASTLSQPGSSAVNFSTID</sequence>
<accession>A0A8J2E9Z8</accession>
<dbReference type="AlphaFoldDB" id="A0A8J2E9Z8"/>
<name>A0A8J2E9Z8_COTCN</name>
<gene>
    <name evidence="2" type="ORF">HICCMSTLAB_LOCUS174</name>
</gene>
<dbReference type="EMBL" id="CAJNRD030000968">
    <property type="protein sequence ID" value="CAG5072746.1"/>
    <property type="molecule type" value="Genomic_DNA"/>
</dbReference>
<dbReference type="Proteomes" id="UP000786811">
    <property type="component" value="Unassembled WGS sequence"/>
</dbReference>
<keyword evidence="3" id="KW-1185">Reference proteome</keyword>
<organism evidence="2 3">
    <name type="scientific">Cotesia congregata</name>
    <name type="common">Parasitoid wasp</name>
    <name type="synonym">Apanteles congregatus</name>
    <dbReference type="NCBI Taxonomy" id="51543"/>
    <lineage>
        <taxon>Eukaryota</taxon>
        <taxon>Metazoa</taxon>
        <taxon>Ecdysozoa</taxon>
        <taxon>Arthropoda</taxon>
        <taxon>Hexapoda</taxon>
        <taxon>Insecta</taxon>
        <taxon>Pterygota</taxon>
        <taxon>Neoptera</taxon>
        <taxon>Endopterygota</taxon>
        <taxon>Hymenoptera</taxon>
        <taxon>Apocrita</taxon>
        <taxon>Ichneumonoidea</taxon>
        <taxon>Braconidae</taxon>
        <taxon>Microgastrinae</taxon>
        <taxon>Cotesia</taxon>
    </lineage>
</organism>
<protein>
    <submittedName>
        <fullName evidence="2">Uncharacterized protein</fullName>
    </submittedName>
</protein>
<proteinExistence type="predicted"/>
<feature type="region of interest" description="Disordered" evidence="1">
    <location>
        <begin position="51"/>
        <end position="71"/>
    </location>
</feature>
<evidence type="ECO:0000256" key="1">
    <source>
        <dbReference type="SAM" id="MobiDB-lite"/>
    </source>
</evidence>
<reference evidence="2" key="1">
    <citation type="submission" date="2021-04" db="EMBL/GenBank/DDBJ databases">
        <authorList>
            <person name="Chebbi M.A.C M."/>
        </authorList>
    </citation>
    <scope>NUCLEOTIDE SEQUENCE</scope>
</reference>